<evidence type="ECO:0000256" key="2">
    <source>
        <dbReference type="ARBA" id="ARBA00005823"/>
    </source>
</evidence>
<dbReference type="InterPro" id="IPR052095">
    <property type="entry name" value="UNC-13_domain"/>
</dbReference>
<reference evidence="6" key="2">
    <citation type="submission" date="2022-10" db="EMBL/GenBank/DDBJ databases">
        <authorList>
            <consortium name="ENA_rothamsted_submissions"/>
            <consortium name="culmorum"/>
            <person name="King R."/>
        </authorList>
    </citation>
    <scope>NUCLEOTIDE SEQUENCE</scope>
</reference>
<keyword evidence="3" id="KW-0268">Exocytosis</keyword>
<sequence>MLKLLKLLKTSKSNNSVNGSKDISSNQIILSDALLENEFQNEPIIQESCVIDGNGAKINVTYNQERVNKFKTDIFKYFTILLPQTDCINLKYDKSLELSYVKNIFEKQFQKFDISADCIKNGNGYATVQTENTISCTTSSNMIDNIEACASLMQILLKNAFENSKHEELDNDAKKMLQLYTKFRLDDKEPFVSYAKWIAYTEHYQLHSFDPDIFLKLLDCLICQFKKKKNKWLKIFKALFRIKSKKSQDQIIFSLNFSKKFESKEELSKIFWESETKLLDCFLNYIHDLHYNLENDDANLSPVYLEKMFEIIAKINTLNDVKEKDLQLCVKESLTHGAIEQITKNTNYSILNNSSQNIKRLDELINTLVWIKKHMIDFNKKYGTIFETFFKTSFTHYLYPAYDEHLVKIIQPVILQITDMSKEKFKTFNKDDEDVLIKVFELYREINNFLDFVMNSFKIQDPNLKEFTDWFLTGIDSWRKASMMTVLFRIEKSIDVDKLQPELDSVKYSTSVIDTMQILFSTKNFWEHLQWFDKHKDADLVKEITKDLCYAITCYLEKFIDKAQNTNGETEDDIKKISKKLSLIIANHNYGLENLRKLLDEFIKNNSTDRTEIKDQYQKTEKDLNEKIHELITLNLKPISINIEKRLAEDAKASRLSETKTYDCLFTYIEDILATLHSSLPNYEFEIAKSILFHTILNKISKLIESATKNKKPIEYFMVLNQNFEILKEIFNYSIDPKDETANDEVIKKIKSIGNLLGSYNLNSMQLIHHYYIHRYKMQQMSEENSTNLFGVLTIRCSINDNVLKIHILNAKNLIGGIMNKKFDSYVKVFIIPDKRYPMCQDFKTKIKQNNDCPLYDETVEFTLTEEQLKIKDSIIYFNVMKRFLIGGNGCNAEAFLSFEDIPKSNQNNNLQEFYLKMTRLQNYELEILKVIQYKSQTGDKDAKKFWAKINRLPTTP</sequence>
<evidence type="ECO:0000256" key="3">
    <source>
        <dbReference type="ARBA" id="ARBA00022483"/>
    </source>
</evidence>
<protein>
    <submittedName>
        <fullName evidence="6">Uncharacterized protein</fullName>
    </submittedName>
</protein>
<keyword evidence="7" id="KW-1185">Reference proteome</keyword>
<evidence type="ECO:0000259" key="4">
    <source>
        <dbReference type="PROSITE" id="PS50004"/>
    </source>
</evidence>
<dbReference type="GO" id="GO:0099503">
    <property type="term" value="C:secretory vesicle"/>
    <property type="evidence" value="ECO:0007669"/>
    <property type="project" value="TreeGrafter"/>
</dbReference>
<dbReference type="InterPro" id="IPR035892">
    <property type="entry name" value="C2_domain_sf"/>
</dbReference>
<dbReference type="Gene3D" id="1.10.357.50">
    <property type="match status" value="1"/>
</dbReference>
<evidence type="ECO:0000256" key="1">
    <source>
        <dbReference type="ARBA" id="ARBA00004603"/>
    </source>
</evidence>
<evidence type="ECO:0000259" key="5">
    <source>
        <dbReference type="PROSITE" id="PS51258"/>
    </source>
</evidence>
<gene>
    <name evidence="6" type="ORF">CHIRRI_LOCUS2453</name>
</gene>
<evidence type="ECO:0000313" key="6">
    <source>
        <dbReference type="EMBL" id="CAG9799487.1"/>
    </source>
</evidence>
<dbReference type="Pfam" id="PF00168">
    <property type="entry name" value="C2"/>
    <property type="match status" value="1"/>
</dbReference>
<dbReference type="GO" id="GO:0006887">
    <property type="term" value="P:exocytosis"/>
    <property type="evidence" value="ECO:0007669"/>
    <property type="project" value="UniProtKB-KW"/>
</dbReference>
<dbReference type="PROSITE" id="PS51258">
    <property type="entry name" value="MHD1"/>
    <property type="match status" value="1"/>
</dbReference>
<comment type="subcellular location">
    <subcellularLocation>
        <location evidence="1">Late endosome</location>
    </subcellularLocation>
</comment>
<feature type="domain" description="MHD1" evidence="5">
    <location>
        <begin position="440"/>
        <end position="559"/>
    </location>
</feature>
<dbReference type="GO" id="GO:0005770">
    <property type="term" value="C:late endosome"/>
    <property type="evidence" value="ECO:0007669"/>
    <property type="project" value="UniProtKB-SubCell"/>
</dbReference>
<dbReference type="OrthoDB" id="67700at2759"/>
<reference evidence="6" key="1">
    <citation type="submission" date="2022-01" db="EMBL/GenBank/DDBJ databases">
        <authorList>
            <person name="King R."/>
        </authorList>
    </citation>
    <scope>NUCLEOTIDE SEQUENCE</scope>
</reference>
<dbReference type="SMART" id="SM00239">
    <property type="entry name" value="C2"/>
    <property type="match status" value="1"/>
</dbReference>
<dbReference type="PANTHER" id="PTHR45999">
    <property type="entry name" value="UNC-13-4A, ISOFORM B"/>
    <property type="match status" value="1"/>
</dbReference>
<dbReference type="PANTHER" id="PTHR45999:SF4">
    <property type="entry name" value="UNC-13-4A, ISOFORM B"/>
    <property type="match status" value="1"/>
</dbReference>
<organism evidence="6 7">
    <name type="scientific">Chironomus riparius</name>
    <dbReference type="NCBI Taxonomy" id="315576"/>
    <lineage>
        <taxon>Eukaryota</taxon>
        <taxon>Metazoa</taxon>
        <taxon>Ecdysozoa</taxon>
        <taxon>Arthropoda</taxon>
        <taxon>Hexapoda</taxon>
        <taxon>Insecta</taxon>
        <taxon>Pterygota</taxon>
        <taxon>Neoptera</taxon>
        <taxon>Endopterygota</taxon>
        <taxon>Diptera</taxon>
        <taxon>Nematocera</taxon>
        <taxon>Chironomoidea</taxon>
        <taxon>Chironomidae</taxon>
        <taxon>Chironominae</taxon>
        <taxon>Chironomus</taxon>
    </lineage>
</organism>
<feature type="domain" description="C2" evidence="4">
    <location>
        <begin position="789"/>
        <end position="915"/>
    </location>
</feature>
<dbReference type="InterPro" id="IPR014770">
    <property type="entry name" value="Munc13_1"/>
</dbReference>
<proteinExistence type="inferred from homology"/>
<dbReference type="Gene3D" id="2.60.40.150">
    <property type="entry name" value="C2 domain"/>
    <property type="match status" value="1"/>
</dbReference>
<accession>A0A9N9RJU3</accession>
<dbReference type="EMBL" id="OU895877">
    <property type="protein sequence ID" value="CAG9799487.1"/>
    <property type="molecule type" value="Genomic_DNA"/>
</dbReference>
<comment type="similarity">
    <text evidence="2">Belongs to the unc-13 family.</text>
</comment>
<name>A0A9N9RJU3_9DIPT</name>
<dbReference type="SUPFAM" id="SSF49562">
    <property type="entry name" value="C2 domain (Calcium/lipid-binding domain, CaLB)"/>
    <property type="match status" value="1"/>
</dbReference>
<dbReference type="Proteomes" id="UP001153620">
    <property type="component" value="Chromosome 1"/>
</dbReference>
<dbReference type="AlphaFoldDB" id="A0A9N9RJU3"/>
<evidence type="ECO:0000313" key="7">
    <source>
        <dbReference type="Proteomes" id="UP001153620"/>
    </source>
</evidence>
<dbReference type="InterPro" id="IPR000008">
    <property type="entry name" value="C2_dom"/>
</dbReference>
<dbReference type="PROSITE" id="PS50004">
    <property type="entry name" value="C2"/>
    <property type="match status" value="1"/>
</dbReference>